<comment type="caution">
    <text evidence="2">The sequence shown here is derived from an EMBL/GenBank/DDBJ whole genome shotgun (WGS) entry which is preliminary data.</text>
</comment>
<evidence type="ECO:0000313" key="3">
    <source>
        <dbReference type="Proteomes" id="UP001066276"/>
    </source>
</evidence>
<dbReference type="Proteomes" id="UP001066276">
    <property type="component" value="Chromosome 3_2"/>
</dbReference>
<name>A0AAV7TFP9_PLEWA</name>
<accession>A0AAV7TFP9</accession>
<keyword evidence="3" id="KW-1185">Reference proteome</keyword>
<dbReference type="EMBL" id="JANPWB010000006">
    <property type="protein sequence ID" value="KAJ1175465.1"/>
    <property type="molecule type" value="Genomic_DNA"/>
</dbReference>
<feature type="compositionally biased region" description="Basic and acidic residues" evidence="1">
    <location>
        <begin position="163"/>
        <end position="178"/>
    </location>
</feature>
<feature type="region of interest" description="Disordered" evidence="1">
    <location>
        <begin position="152"/>
        <end position="178"/>
    </location>
</feature>
<feature type="region of interest" description="Disordered" evidence="1">
    <location>
        <begin position="285"/>
        <end position="326"/>
    </location>
</feature>
<proteinExistence type="predicted"/>
<sequence>MANSERVLQALRMLQEEGREDLLQEGVLGQEGIHLKRLRRASSEGVAAAVIACSPTVTGKKCRQKSAMGRRYAQAMAVDEEAEVFSREGLPASGGVRRGGSRLAWRAGPSLRQRVASRGRGAAEWGAVAPGSRVGAEARWFAHEPALKKKAGRVAEQAPLSSRNKDKRGEGVLEESTREGTFKMAARIGDRQEPILILSDSEGDDPVGNGGIKSSVTEIDLAGRGEHSMIVQWVPSSELGVPGCGKALASGGQEEQLAEAGQGRPAFISGHTVGVSTPLRHLQEERVSPGAAHPTSGESVTASQVRKRHMNYDEPSTSQSAGGFNWDMGFEETLDFDEDNEMAMVGANLEDVGGQGSNQSSEF</sequence>
<reference evidence="2" key="1">
    <citation type="journal article" date="2022" name="bioRxiv">
        <title>Sequencing and chromosome-scale assembly of the giantPleurodeles waltlgenome.</title>
        <authorList>
            <person name="Brown T."/>
            <person name="Elewa A."/>
            <person name="Iarovenko S."/>
            <person name="Subramanian E."/>
            <person name="Araus A.J."/>
            <person name="Petzold A."/>
            <person name="Susuki M."/>
            <person name="Suzuki K.-i.T."/>
            <person name="Hayashi T."/>
            <person name="Toyoda A."/>
            <person name="Oliveira C."/>
            <person name="Osipova E."/>
            <person name="Leigh N.D."/>
            <person name="Simon A."/>
            <person name="Yun M.H."/>
        </authorList>
    </citation>
    <scope>NUCLEOTIDE SEQUENCE</scope>
    <source>
        <strain evidence="2">20211129_DDA</strain>
        <tissue evidence="2">Liver</tissue>
    </source>
</reference>
<gene>
    <name evidence="2" type="ORF">NDU88_000753</name>
</gene>
<evidence type="ECO:0000256" key="1">
    <source>
        <dbReference type="SAM" id="MobiDB-lite"/>
    </source>
</evidence>
<organism evidence="2 3">
    <name type="scientific">Pleurodeles waltl</name>
    <name type="common">Iberian ribbed newt</name>
    <dbReference type="NCBI Taxonomy" id="8319"/>
    <lineage>
        <taxon>Eukaryota</taxon>
        <taxon>Metazoa</taxon>
        <taxon>Chordata</taxon>
        <taxon>Craniata</taxon>
        <taxon>Vertebrata</taxon>
        <taxon>Euteleostomi</taxon>
        <taxon>Amphibia</taxon>
        <taxon>Batrachia</taxon>
        <taxon>Caudata</taxon>
        <taxon>Salamandroidea</taxon>
        <taxon>Salamandridae</taxon>
        <taxon>Pleurodelinae</taxon>
        <taxon>Pleurodeles</taxon>
    </lineage>
</organism>
<protein>
    <submittedName>
        <fullName evidence="2">Uncharacterized protein</fullName>
    </submittedName>
</protein>
<evidence type="ECO:0000313" key="2">
    <source>
        <dbReference type="EMBL" id="KAJ1175465.1"/>
    </source>
</evidence>
<dbReference type="AlphaFoldDB" id="A0AAV7TFP9"/>